<accession>A0A9P9DGB8</accession>
<reference evidence="3" key="1">
    <citation type="journal article" date="2021" name="Nat. Commun.">
        <title>Genetic determinants of endophytism in the Arabidopsis root mycobiome.</title>
        <authorList>
            <person name="Mesny F."/>
            <person name="Miyauchi S."/>
            <person name="Thiergart T."/>
            <person name="Pickel B."/>
            <person name="Atanasova L."/>
            <person name="Karlsson M."/>
            <person name="Huettel B."/>
            <person name="Barry K.W."/>
            <person name="Haridas S."/>
            <person name="Chen C."/>
            <person name="Bauer D."/>
            <person name="Andreopoulos W."/>
            <person name="Pangilinan J."/>
            <person name="LaButti K."/>
            <person name="Riley R."/>
            <person name="Lipzen A."/>
            <person name="Clum A."/>
            <person name="Drula E."/>
            <person name="Henrissat B."/>
            <person name="Kohler A."/>
            <person name="Grigoriev I.V."/>
            <person name="Martin F.M."/>
            <person name="Hacquard S."/>
        </authorList>
    </citation>
    <scope>NUCLEOTIDE SEQUENCE</scope>
    <source>
        <strain evidence="3">MPI-CAGE-AT-0021</strain>
    </source>
</reference>
<dbReference type="Pfam" id="PF24864">
    <property type="entry name" value="DUF7730"/>
    <property type="match status" value="1"/>
</dbReference>
<dbReference type="EMBL" id="JAGMUU010000031">
    <property type="protein sequence ID" value="KAH7118643.1"/>
    <property type="molecule type" value="Genomic_DNA"/>
</dbReference>
<gene>
    <name evidence="3" type="ORF">B0J13DRAFT_569479</name>
</gene>
<dbReference type="PANTHER" id="PTHR38790">
    <property type="entry name" value="2EXR DOMAIN-CONTAINING PROTEIN-RELATED"/>
    <property type="match status" value="1"/>
</dbReference>
<sequence length="528" mass="59696">MVLSWLHHQPYKRIPRSICKNRILRITYAIWRSNESTSHSVVQPSFSSFSFFSSCVSYVLSHPIWHPASKTNMTEHMDEHPGDSYSPLSPRYSPHSSAASPSSTASVAASVEASPEGQDENREAPVRQLPRLPNPRPRALTPPSFRDADADAESNSNQGPKAMFQESAAYFRLPPNIRRDILRLAFGDVRLHMDLSYIHPDAPHQPVAAHHCGIENKMLAGRRLRKKRVLDTTQPKAWRWWSSICHRHPPDAVGPMTRRGLVGPWDDYCRSGFAEHCLDWRDAGAPSACHIGIMGWLLSCRQNYAESINVLYSTNTFAMASELMVTNLPDLLLPQQLAVISSLEISWALITRPVTDELDHADLDEHHLQIILQLLSSKFPALRRLYLSLEEHATCFSIHAEREYMRVVEKHLGQFVKGMPALRECAFAVPEWFFDFVYDEASSEPVGDGTYQSTESYRQVWRTIDGEASIIRLPFVNSYPCAPYHLTHAASQLPGYWILEGSNAPDPQTPPTYSGVEHDNPPHAVIFF</sequence>
<dbReference type="AlphaFoldDB" id="A0A9P9DGB8"/>
<dbReference type="InterPro" id="IPR056632">
    <property type="entry name" value="DUF7730"/>
</dbReference>
<evidence type="ECO:0000313" key="3">
    <source>
        <dbReference type="EMBL" id="KAH7118643.1"/>
    </source>
</evidence>
<feature type="domain" description="DUF7730" evidence="2">
    <location>
        <begin position="292"/>
        <end position="391"/>
    </location>
</feature>
<organism evidence="3 4">
    <name type="scientific">Dactylonectria estremocensis</name>
    <dbReference type="NCBI Taxonomy" id="1079267"/>
    <lineage>
        <taxon>Eukaryota</taxon>
        <taxon>Fungi</taxon>
        <taxon>Dikarya</taxon>
        <taxon>Ascomycota</taxon>
        <taxon>Pezizomycotina</taxon>
        <taxon>Sordariomycetes</taxon>
        <taxon>Hypocreomycetidae</taxon>
        <taxon>Hypocreales</taxon>
        <taxon>Nectriaceae</taxon>
        <taxon>Dactylonectria</taxon>
    </lineage>
</organism>
<dbReference type="Proteomes" id="UP000717696">
    <property type="component" value="Unassembled WGS sequence"/>
</dbReference>
<feature type="region of interest" description="Disordered" evidence="1">
    <location>
        <begin position="72"/>
        <end position="161"/>
    </location>
</feature>
<evidence type="ECO:0000259" key="2">
    <source>
        <dbReference type="Pfam" id="PF24864"/>
    </source>
</evidence>
<comment type="caution">
    <text evidence="3">The sequence shown here is derived from an EMBL/GenBank/DDBJ whole genome shotgun (WGS) entry which is preliminary data.</text>
</comment>
<evidence type="ECO:0000256" key="1">
    <source>
        <dbReference type="SAM" id="MobiDB-lite"/>
    </source>
</evidence>
<protein>
    <recommendedName>
        <fullName evidence="2">DUF7730 domain-containing protein</fullName>
    </recommendedName>
</protein>
<evidence type="ECO:0000313" key="4">
    <source>
        <dbReference type="Proteomes" id="UP000717696"/>
    </source>
</evidence>
<name>A0A9P9DGB8_9HYPO</name>
<dbReference type="OrthoDB" id="515692at2759"/>
<proteinExistence type="predicted"/>
<keyword evidence="4" id="KW-1185">Reference proteome</keyword>
<feature type="compositionally biased region" description="Basic and acidic residues" evidence="1">
    <location>
        <begin position="73"/>
        <end position="82"/>
    </location>
</feature>
<feature type="compositionally biased region" description="Low complexity" evidence="1">
    <location>
        <begin position="89"/>
        <end position="115"/>
    </location>
</feature>
<feature type="compositionally biased region" description="Low complexity" evidence="1">
    <location>
        <begin position="126"/>
        <end position="143"/>
    </location>
</feature>